<evidence type="ECO:0000313" key="4">
    <source>
        <dbReference type="Proteomes" id="UP001199106"/>
    </source>
</evidence>
<proteinExistence type="predicted"/>
<organism evidence="3 4">
    <name type="scientific">Alternaria panax</name>
    <dbReference type="NCBI Taxonomy" id="48097"/>
    <lineage>
        <taxon>Eukaryota</taxon>
        <taxon>Fungi</taxon>
        <taxon>Dikarya</taxon>
        <taxon>Ascomycota</taxon>
        <taxon>Pezizomycotina</taxon>
        <taxon>Dothideomycetes</taxon>
        <taxon>Pleosporomycetidae</taxon>
        <taxon>Pleosporales</taxon>
        <taxon>Pleosporineae</taxon>
        <taxon>Pleosporaceae</taxon>
        <taxon>Alternaria</taxon>
        <taxon>Alternaria sect. Panax</taxon>
    </lineage>
</organism>
<reference evidence="3" key="1">
    <citation type="submission" date="2021-07" db="EMBL/GenBank/DDBJ databases">
        <title>Genome Resource of American Ginseng Black Spot Pathogen Alternaria panax.</title>
        <authorList>
            <person name="Qiu C."/>
            <person name="Wang W."/>
            <person name="Liu Z."/>
        </authorList>
    </citation>
    <scope>NUCLEOTIDE SEQUENCE</scope>
    <source>
        <strain evidence="3">BNCC115425</strain>
    </source>
</reference>
<dbReference type="EMBL" id="JAANER010000002">
    <property type="protein sequence ID" value="KAG9193986.1"/>
    <property type="molecule type" value="Genomic_DNA"/>
</dbReference>
<gene>
    <name evidence="3" type="ORF">G6011_04021</name>
</gene>
<feature type="domain" description="Protein kinase" evidence="2">
    <location>
        <begin position="140"/>
        <end position="509"/>
    </location>
</feature>
<dbReference type="PROSITE" id="PS50011">
    <property type="entry name" value="PROTEIN_KINASE_DOM"/>
    <property type="match status" value="1"/>
</dbReference>
<evidence type="ECO:0000256" key="1">
    <source>
        <dbReference type="SAM" id="MobiDB-lite"/>
    </source>
</evidence>
<dbReference type="Proteomes" id="UP001199106">
    <property type="component" value="Unassembled WGS sequence"/>
</dbReference>
<keyword evidence="4" id="KW-1185">Reference proteome</keyword>
<comment type="caution">
    <text evidence="3">The sequence shown here is derived from an EMBL/GenBank/DDBJ whole genome shotgun (WGS) entry which is preliminary data.</text>
</comment>
<name>A0AAD4NS22_9PLEO</name>
<sequence length="551" mass="61811">MLVSPPGYDSTINTADNHGQLPPPPAPAPAFGVVPAPGPAPAAAAAAVAPVPAPPIGAVADVPTAQGVDAGTQAAHVNTTDLLNLPSLRVVNQNLPPMLEISDSEEEDEQKRKAASERRKRKLEKAKLCNPGQEESTKDWRCTHLLGRGATGTVTLWVGVDESRTIVEKLAIRNTLMARDVIPESGILDVNLQKDRLITGLAWAWYTFTKKRRLKRGLSVPATINNEPAPPSSPLMEEYENMSGIADWHDNPLPDKLPDFIPEWFLWIVFDQLVDAYTMLGSGRTDEEDDDVDWNEIVHRDGHLMKIFVKTAEGAIGKEIKPEGEHCYRQFSAHEAPSVVLADFDLAFFDLQSEDDIYADNPTYYMMRNHPHDAEHAGGRYAPEFFWCYEGHHQNGRASEKMTAKTDVWQVRQMMWNLVMNLPGSGGYRQEPFTYTLSDDGEGIEKQLSDGSKYDIDRYKNDLFSGKTTFEASGMYSETSRDTIIMCMDYRQHKRWSFANLKRVTEEWAGKEPPPDSRAREDLIITVSESMEEFGLGKTYERSKKRRKRGI</sequence>
<dbReference type="GO" id="GO:0004672">
    <property type="term" value="F:protein kinase activity"/>
    <property type="evidence" value="ECO:0007669"/>
    <property type="project" value="InterPro"/>
</dbReference>
<evidence type="ECO:0000313" key="3">
    <source>
        <dbReference type="EMBL" id="KAG9193986.1"/>
    </source>
</evidence>
<dbReference type="AlphaFoldDB" id="A0AAD4NS22"/>
<protein>
    <recommendedName>
        <fullName evidence="2">Protein kinase domain-containing protein</fullName>
    </recommendedName>
</protein>
<dbReference type="SUPFAM" id="SSF56112">
    <property type="entry name" value="Protein kinase-like (PK-like)"/>
    <property type="match status" value="1"/>
</dbReference>
<accession>A0AAD4NS22</accession>
<feature type="region of interest" description="Disordered" evidence="1">
    <location>
        <begin position="1"/>
        <end position="32"/>
    </location>
</feature>
<dbReference type="InterPro" id="IPR000719">
    <property type="entry name" value="Prot_kinase_dom"/>
</dbReference>
<feature type="region of interest" description="Disordered" evidence="1">
    <location>
        <begin position="99"/>
        <end position="125"/>
    </location>
</feature>
<dbReference type="InterPro" id="IPR011009">
    <property type="entry name" value="Kinase-like_dom_sf"/>
</dbReference>
<dbReference type="Gene3D" id="1.10.510.10">
    <property type="entry name" value="Transferase(Phosphotransferase) domain 1"/>
    <property type="match status" value="1"/>
</dbReference>
<dbReference type="GO" id="GO:0005524">
    <property type="term" value="F:ATP binding"/>
    <property type="evidence" value="ECO:0007669"/>
    <property type="project" value="InterPro"/>
</dbReference>
<evidence type="ECO:0000259" key="2">
    <source>
        <dbReference type="PROSITE" id="PS50011"/>
    </source>
</evidence>